<reference evidence="11 12" key="1">
    <citation type="submission" date="2017-05" db="EMBL/GenBank/DDBJ databases">
        <authorList>
            <person name="Varghese N."/>
            <person name="Submissions S."/>
        </authorList>
    </citation>
    <scope>NUCLEOTIDE SEQUENCE [LARGE SCALE GENOMIC DNA]</scope>
    <source>
        <strain evidence="11 12">DSM 27040</strain>
    </source>
</reference>
<feature type="chain" id="PRO_5022161653" description="histidine kinase" evidence="9">
    <location>
        <begin position="20"/>
        <end position="624"/>
    </location>
</feature>
<dbReference type="PANTHER" id="PTHR43711">
    <property type="entry name" value="TWO-COMPONENT HISTIDINE KINASE"/>
    <property type="match status" value="1"/>
</dbReference>
<dbReference type="CDD" id="cd00082">
    <property type="entry name" value="HisKA"/>
    <property type="match status" value="1"/>
</dbReference>
<dbReference type="SUPFAM" id="SSF48452">
    <property type="entry name" value="TPR-like"/>
    <property type="match status" value="1"/>
</dbReference>
<comment type="catalytic activity">
    <reaction evidence="1">
        <text>ATP + protein L-histidine = ADP + protein N-phospho-L-histidine.</text>
        <dbReference type="EC" id="2.7.13.3"/>
    </reaction>
</comment>
<evidence type="ECO:0000313" key="12">
    <source>
        <dbReference type="Proteomes" id="UP000319040"/>
    </source>
</evidence>
<sequence length="624" mass="69849">MKSTFLTLFLIVTFSLAMAQSKGAYVDSLRIELNRKPAGSLSDSVKYDILHAISLHSKDPKEKITYAQLAFEHAKISNNKAWMASACFLEAYGQSLIGDTKGAIELLYQSKELYSAIGSKEGEAVCLGELARLHKRNSDYHSSEKTYNEAIQLLQSLQDTIKISAAYLNLGELYRETKRFNKALYYFHIAESLYQSIPYPYGVAYAKGNAGLAYVGLNKPDSAKSNLNSSIGILKPLNDNYALSSYLDGLAQMYLHHEAYDSAQIMAQKSLDLALQYGLKEQVRDASLRLSDIYSRLNDYKSAYAFHKQYIAYDDSINNEQNIRDIANLRVGYEVSQKQKEIDVQKVQAKRYLTIAVALISVMTLLIVLVIVMLKNNKDRNIANRKLQAQHDELELANATKNRFFSILSHDLRSPLANFYSYAKTVEMLIEDNETETLKEVSSELRSASYNLLSLLDNLLQWGINQMKANRYVPKEVNLKQVVEMELGHLKNISTNKHITVETVIPQDITLFVDEVSISVAIRNLISNAFKFTSSGGTIRINASQQNGQTVFAVADTGIGMSLQQKQKLFDFNQIDSTYGTQNEKGVGLGLQLVHEFIKKSGAAIVVKSSAGHGTTFIITFPAR</sequence>
<keyword evidence="6" id="KW-0902">Two-component regulatory system</keyword>
<feature type="signal peptide" evidence="9">
    <location>
        <begin position="1"/>
        <end position="19"/>
    </location>
</feature>
<evidence type="ECO:0000256" key="2">
    <source>
        <dbReference type="ARBA" id="ARBA00012438"/>
    </source>
</evidence>
<dbReference type="EC" id="2.7.13.3" evidence="2"/>
<dbReference type="RefSeq" id="WP_142533768.1">
    <property type="nucleotide sequence ID" value="NZ_FXTB01000006.1"/>
</dbReference>
<organism evidence="11 12">
    <name type="scientific">Saccharicrinis carchari</name>
    <dbReference type="NCBI Taxonomy" id="1168039"/>
    <lineage>
        <taxon>Bacteria</taxon>
        <taxon>Pseudomonadati</taxon>
        <taxon>Bacteroidota</taxon>
        <taxon>Bacteroidia</taxon>
        <taxon>Marinilabiliales</taxon>
        <taxon>Marinilabiliaceae</taxon>
        <taxon>Saccharicrinis</taxon>
    </lineage>
</organism>
<dbReference type="SMART" id="SM00388">
    <property type="entry name" value="HisKA"/>
    <property type="match status" value="1"/>
</dbReference>
<keyword evidence="3" id="KW-0597">Phosphoprotein</keyword>
<name>A0A521DPU6_SACCC</name>
<keyword evidence="5 11" id="KW-0418">Kinase</keyword>
<evidence type="ECO:0000256" key="4">
    <source>
        <dbReference type="ARBA" id="ARBA00022679"/>
    </source>
</evidence>
<evidence type="ECO:0000256" key="1">
    <source>
        <dbReference type="ARBA" id="ARBA00000085"/>
    </source>
</evidence>
<dbReference type="Proteomes" id="UP000319040">
    <property type="component" value="Unassembled WGS sequence"/>
</dbReference>
<dbReference type="InterPro" id="IPR003661">
    <property type="entry name" value="HisK_dim/P_dom"/>
</dbReference>
<keyword evidence="12" id="KW-1185">Reference proteome</keyword>
<evidence type="ECO:0000256" key="7">
    <source>
        <dbReference type="PROSITE-ProRule" id="PRU00339"/>
    </source>
</evidence>
<dbReference type="InterPro" id="IPR003594">
    <property type="entry name" value="HATPase_dom"/>
</dbReference>
<evidence type="ECO:0000256" key="8">
    <source>
        <dbReference type="SAM" id="Phobius"/>
    </source>
</evidence>
<keyword evidence="8" id="KW-1133">Transmembrane helix</keyword>
<evidence type="ECO:0000313" key="11">
    <source>
        <dbReference type="EMBL" id="SMO73131.1"/>
    </source>
</evidence>
<dbReference type="EMBL" id="FXTB01000006">
    <property type="protein sequence ID" value="SMO73131.1"/>
    <property type="molecule type" value="Genomic_DNA"/>
</dbReference>
<dbReference type="SUPFAM" id="SSF55874">
    <property type="entry name" value="ATPase domain of HSP90 chaperone/DNA topoisomerase II/histidine kinase"/>
    <property type="match status" value="1"/>
</dbReference>
<keyword evidence="7" id="KW-0802">TPR repeat</keyword>
<dbReference type="SUPFAM" id="SSF47384">
    <property type="entry name" value="Homodimeric domain of signal transducing histidine kinase"/>
    <property type="match status" value="1"/>
</dbReference>
<feature type="transmembrane region" description="Helical" evidence="8">
    <location>
        <begin position="352"/>
        <end position="374"/>
    </location>
</feature>
<evidence type="ECO:0000256" key="9">
    <source>
        <dbReference type="SAM" id="SignalP"/>
    </source>
</evidence>
<keyword evidence="9" id="KW-0732">Signal</keyword>
<dbReference type="PRINTS" id="PR00344">
    <property type="entry name" value="BCTRLSENSOR"/>
</dbReference>
<dbReference type="GO" id="GO:0000155">
    <property type="term" value="F:phosphorelay sensor kinase activity"/>
    <property type="evidence" value="ECO:0007669"/>
    <property type="project" value="InterPro"/>
</dbReference>
<gene>
    <name evidence="11" type="ORF">SAMN06265379_10657</name>
</gene>
<protein>
    <recommendedName>
        <fullName evidence="2">histidine kinase</fullName>
        <ecNumber evidence="2">2.7.13.3</ecNumber>
    </recommendedName>
</protein>
<dbReference type="Gene3D" id="3.30.565.10">
    <property type="entry name" value="Histidine kinase-like ATPase, C-terminal domain"/>
    <property type="match status" value="1"/>
</dbReference>
<evidence type="ECO:0000259" key="10">
    <source>
        <dbReference type="PROSITE" id="PS50109"/>
    </source>
</evidence>
<evidence type="ECO:0000256" key="5">
    <source>
        <dbReference type="ARBA" id="ARBA00022777"/>
    </source>
</evidence>
<feature type="repeat" description="TPR" evidence="7">
    <location>
        <begin position="164"/>
        <end position="197"/>
    </location>
</feature>
<dbReference type="InterPro" id="IPR050736">
    <property type="entry name" value="Sensor_HK_Regulatory"/>
</dbReference>
<dbReference type="AlphaFoldDB" id="A0A521DPU6"/>
<keyword evidence="4" id="KW-0808">Transferase</keyword>
<keyword evidence="8" id="KW-0472">Membrane</keyword>
<dbReference type="PROSITE" id="PS50005">
    <property type="entry name" value="TPR"/>
    <property type="match status" value="1"/>
</dbReference>
<dbReference type="Pfam" id="PF02518">
    <property type="entry name" value="HATPase_c"/>
    <property type="match status" value="1"/>
</dbReference>
<dbReference type="InterPro" id="IPR036890">
    <property type="entry name" value="HATPase_C_sf"/>
</dbReference>
<dbReference type="SMART" id="SM00387">
    <property type="entry name" value="HATPase_c"/>
    <property type="match status" value="1"/>
</dbReference>
<evidence type="ECO:0000256" key="3">
    <source>
        <dbReference type="ARBA" id="ARBA00022553"/>
    </source>
</evidence>
<dbReference type="Gene3D" id="1.25.40.10">
    <property type="entry name" value="Tetratricopeptide repeat domain"/>
    <property type="match status" value="1"/>
</dbReference>
<dbReference type="OrthoDB" id="1116352at2"/>
<feature type="domain" description="Histidine kinase" evidence="10">
    <location>
        <begin position="407"/>
        <end position="624"/>
    </location>
</feature>
<evidence type="ECO:0000256" key="6">
    <source>
        <dbReference type="ARBA" id="ARBA00023012"/>
    </source>
</evidence>
<dbReference type="InterPro" id="IPR004358">
    <property type="entry name" value="Sig_transdc_His_kin-like_C"/>
</dbReference>
<dbReference type="PROSITE" id="PS50109">
    <property type="entry name" value="HIS_KIN"/>
    <property type="match status" value="1"/>
</dbReference>
<accession>A0A521DPU6</accession>
<dbReference type="InterPro" id="IPR011990">
    <property type="entry name" value="TPR-like_helical_dom_sf"/>
</dbReference>
<dbReference type="InterPro" id="IPR019734">
    <property type="entry name" value="TPR_rpt"/>
</dbReference>
<dbReference type="InterPro" id="IPR036097">
    <property type="entry name" value="HisK_dim/P_sf"/>
</dbReference>
<dbReference type="PANTHER" id="PTHR43711:SF26">
    <property type="entry name" value="SENSOR HISTIDINE KINASE RCSC"/>
    <property type="match status" value="1"/>
</dbReference>
<keyword evidence="8" id="KW-0812">Transmembrane</keyword>
<proteinExistence type="predicted"/>
<dbReference type="SMART" id="SM00028">
    <property type="entry name" value="TPR"/>
    <property type="match status" value="6"/>
</dbReference>
<dbReference type="Pfam" id="PF00512">
    <property type="entry name" value="HisKA"/>
    <property type="match status" value="1"/>
</dbReference>
<dbReference type="InterPro" id="IPR005467">
    <property type="entry name" value="His_kinase_dom"/>
</dbReference>
<dbReference type="Gene3D" id="1.10.287.130">
    <property type="match status" value="1"/>
</dbReference>